<keyword evidence="2" id="KW-0479">Metal-binding</keyword>
<keyword evidence="6" id="KW-0472">Membrane</keyword>
<evidence type="ECO:0000313" key="9">
    <source>
        <dbReference type="EMBL" id="GAA4488074.1"/>
    </source>
</evidence>
<dbReference type="InterPro" id="IPR032694">
    <property type="entry name" value="CopC/D"/>
</dbReference>
<feature type="signal peptide" evidence="7">
    <location>
        <begin position="1"/>
        <end position="20"/>
    </location>
</feature>
<feature type="domain" description="CopC" evidence="8">
    <location>
        <begin position="21"/>
        <end position="111"/>
    </location>
</feature>
<name>A0ABP8PJT6_9ACTN</name>
<evidence type="ECO:0000256" key="3">
    <source>
        <dbReference type="ARBA" id="ARBA00022729"/>
    </source>
</evidence>
<evidence type="ECO:0000313" key="10">
    <source>
        <dbReference type="Proteomes" id="UP001500503"/>
    </source>
</evidence>
<evidence type="ECO:0000256" key="2">
    <source>
        <dbReference type="ARBA" id="ARBA00022723"/>
    </source>
</evidence>
<keyword evidence="3 7" id="KW-0732">Signal</keyword>
<dbReference type="InterPro" id="IPR007348">
    <property type="entry name" value="CopC_dom"/>
</dbReference>
<keyword evidence="4" id="KW-0186">Copper</keyword>
<keyword evidence="6" id="KW-0812">Transmembrane</keyword>
<comment type="caution">
    <text evidence="9">The sequence shown here is derived from an EMBL/GenBank/DDBJ whole genome shotgun (WGS) entry which is preliminary data.</text>
</comment>
<feature type="compositionally biased region" description="Low complexity" evidence="5">
    <location>
        <begin position="115"/>
        <end position="137"/>
    </location>
</feature>
<keyword evidence="6" id="KW-1133">Transmembrane helix</keyword>
<dbReference type="Gene3D" id="2.60.40.1220">
    <property type="match status" value="1"/>
</dbReference>
<dbReference type="InterPro" id="IPR014756">
    <property type="entry name" value="Ig_E-set"/>
</dbReference>
<sequence length="176" mass="17512">MAATAAALLGVLATAAPAEAHTTLTSSDPAKDATVAAPAQIRLTYADPVRFPGVVLLDAKGGHHEAGKASAVDNHVTQQVGGALAPGVYTVGWRVVAEDGHPVTGEYKFTVQGGSPSAAQTAPAGAASSAPASPAAEPVRHTSSAGWWWIGLVVIVLAVIGGALALLRRRSAGGRA</sequence>
<gene>
    <name evidence="9" type="ORF">GCM10023191_016980</name>
</gene>
<feature type="transmembrane region" description="Helical" evidence="6">
    <location>
        <begin position="147"/>
        <end position="167"/>
    </location>
</feature>
<feature type="chain" id="PRO_5046689222" description="CopC domain-containing protein" evidence="7">
    <location>
        <begin position="21"/>
        <end position="176"/>
    </location>
</feature>
<evidence type="ECO:0000256" key="1">
    <source>
        <dbReference type="ARBA" id="ARBA00004196"/>
    </source>
</evidence>
<feature type="region of interest" description="Disordered" evidence="5">
    <location>
        <begin position="114"/>
        <end position="137"/>
    </location>
</feature>
<dbReference type="SUPFAM" id="SSF81296">
    <property type="entry name" value="E set domains"/>
    <property type="match status" value="1"/>
</dbReference>
<dbReference type="PANTHER" id="PTHR34820:SF4">
    <property type="entry name" value="INNER MEMBRANE PROTEIN YEBZ"/>
    <property type="match status" value="1"/>
</dbReference>
<reference evidence="10" key="1">
    <citation type="journal article" date="2019" name="Int. J. Syst. Evol. Microbiol.">
        <title>The Global Catalogue of Microorganisms (GCM) 10K type strain sequencing project: providing services to taxonomists for standard genome sequencing and annotation.</title>
        <authorList>
            <consortium name="The Broad Institute Genomics Platform"/>
            <consortium name="The Broad Institute Genome Sequencing Center for Infectious Disease"/>
            <person name="Wu L."/>
            <person name="Ma J."/>
        </authorList>
    </citation>
    <scope>NUCLEOTIDE SEQUENCE [LARGE SCALE GENOMIC DNA]</scope>
    <source>
        <strain evidence="10">JCM 17933</strain>
    </source>
</reference>
<protein>
    <recommendedName>
        <fullName evidence="8">CopC domain-containing protein</fullName>
    </recommendedName>
</protein>
<dbReference type="EMBL" id="BAABHF010000012">
    <property type="protein sequence ID" value="GAA4488074.1"/>
    <property type="molecule type" value="Genomic_DNA"/>
</dbReference>
<evidence type="ECO:0000256" key="6">
    <source>
        <dbReference type="SAM" id="Phobius"/>
    </source>
</evidence>
<evidence type="ECO:0000256" key="4">
    <source>
        <dbReference type="ARBA" id="ARBA00023008"/>
    </source>
</evidence>
<evidence type="ECO:0000259" key="8">
    <source>
        <dbReference type="Pfam" id="PF04234"/>
    </source>
</evidence>
<keyword evidence="10" id="KW-1185">Reference proteome</keyword>
<evidence type="ECO:0000256" key="5">
    <source>
        <dbReference type="SAM" id="MobiDB-lite"/>
    </source>
</evidence>
<organism evidence="9 10">
    <name type="scientific">Actinoallomurus oryzae</name>
    <dbReference type="NCBI Taxonomy" id="502180"/>
    <lineage>
        <taxon>Bacteria</taxon>
        <taxon>Bacillati</taxon>
        <taxon>Actinomycetota</taxon>
        <taxon>Actinomycetes</taxon>
        <taxon>Streptosporangiales</taxon>
        <taxon>Thermomonosporaceae</taxon>
        <taxon>Actinoallomurus</taxon>
    </lineage>
</organism>
<evidence type="ECO:0000256" key="7">
    <source>
        <dbReference type="SAM" id="SignalP"/>
    </source>
</evidence>
<dbReference type="InterPro" id="IPR014755">
    <property type="entry name" value="Cu-Rt/internalin_Ig-like"/>
</dbReference>
<comment type="subcellular location">
    <subcellularLocation>
        <location evidence="1">Cell envelope</location>
    </subcellularLocation>
</comment>
<dbReference type="Pfam" id="PF04234">
    <property type="entry name" value="CopC"/>
    <property type="match status" value="1"/>
</dbReference>
<accession>A0ABP8PJT6</accession>
<proteinExistence type="predicted"/>
<dbReference type="PANTHER" id="PTHR34820">
    <property type="entry name" value="INNER MEMBRANE PROTEIN YEBZ"/>
    <property type="match status" value="1"/>
</dbReference>
<dbReference type="Proteomes" id="UP001500503">
    <property type="component" value="Unassembled WGS sequence"/>
</dbReference>